<evidence type="ECO:0000313" key="3">
    <source>
        <dbReference type="Proteomes" id="UP000220639"/>
    </source>
</evidence>
<organism evidence="2 3">
    <name type="scientific">Klebsiella grimontii</name>
    <dbReference type="NCBI Taxonomy" id="2058152"/>
    <lineage>
        <taxon>Bacteria</taxon>
        <taxon>Pseudomonadati</taxon>
        <taxon>Pseudomonadota</taxon>
        <taxon>Gammaproteobacteria</taxon>
        <taxon>Enterobacterales</taxon>
        <taxon>Enterobacteriaceae</taxon>
        <taxon>Klebsiella/Raoultella group</taxon>
        <taxon>Klebsiella</taxon>
    </lineage>
</organism>
<dbReference type="GO" id="GO:0071453">
    <property type="term" value="P:cellular response to oxygen levels"/>
    <property type="evidence" value="ECO:0007669"/>
    <property type="project" value="TreeGrafter"/>
</dbReference>
<dbReference type="InterPro" id="IPR036086">
    <property type="entry name" value="ParB/Sulfiredoxin_sf"/>
</dbReference>
<name>A0A285AY53_9ENTR</name>
<protein>
    <submittedName>
        <fullName evidence="2">Immunoglobulin-binding regulator</fullName>
    </submittedName>
</protein>
<dbReference type="AlphaFoldDB" id="A0A285AY53"/>
<dbReference type="EMBL" id="FZTC01000014">
    <property type="protein sequence ID" value="SNU33558.1"/>
    <property type="molecule type" value="Genomic_DNA"/>
</dbReference>
<reference evidence="3" key="1">
    <citation type="submission" date="2017-08" db="EMBL/GenBank/DDBJ databases">
        <authorList>
            <person name="Brisse S."/>
        </authorList>
    </citation>
    <scope>NUCLEOTIDE SEQUENCE [LARGE SCALE GENOMIC DNA]</scope>
    <source>
        <strain evidence="3">06D021</strain>
    </source>
</reference>
<evidence type="ECO:0000259" key="1">
    <source>
        <dbReference type="SMART" id="SM00470"/>
    </source>
</evidence>
<accession>A0A285AY53</accession>
<dbReference type="SUPFAM" id="SSF110849">
    <property type="entry name" value="ParB/Sulfiredoxin"/>
    <property type="match status" value="1"/>
</dbReference>
<dbReference type="InterPro" id="IPR003115">
    <property type="entry name" value="ParB_N"/>
</dbReference>
<dbReference type="Proteomes" id="UP000220639">
    <property type="component" value="Unassembled WGS sequence"/>
</dbReference>
<gene>
    <name evidence="2" type="primary">ibrB</name>
    <name evidence="2" type="ORF">KOSB73_210052</name>
</gene>
<dbReference type="PANTHER" id="PTHR30083:SF1">
    <property type="entry name" value="TRANSCRIPTIONAL REGULATOR"/>
    <property type="match status" value="1"/>
</dbReference>
<dbReference type="PANTHER" id="PTHR30083">
    <property type="entry name" value="TRANSCRIPTIONAL REGULATOR-RELATED"/>
    <property type="match status" value="1"/>
</dbReference>
<evidence type="ECO:0000313" key="2">
    <source>
        <dbReference type="EMBL" id="SNU33558.1"/>
    </source>
</evidence>
<dbReference type="CDD" id="cd16397">
    <property type="entry name" value="IbrB_like"/>
    <property type="match status" value="1"/>
</dbReference>
<dbReference type="SMART" id="SM00470">
    <property type="entry name" value="ParB"/>
    <property type="match status" value="1"/>
</dbReference>
<proteinExistence type="predicted"/>
<feature type="domain" description="ParB-like N-terminal" evidence="1">
    <location>
        <begin position="53"/>
        <end position="150"/>
    </location>
</feature>
<sequence>MEDALMSPDVAKTVIEYLESFDDVDLKIKAINELKSLIHQHSPFCREPVDCVLWVEANTVEANDYNPNVMATVEKKLLERSIELDGFTQPVVVARQQRRHLVVDGFHRHLIGKSRPELSRRLHGYLPVTLINAEREGQKERIAATIRHNRARGKHQIAAMSDIVRDLHRQGWDDRRIGEELGMDADEVLRLKQISGLTELFADESFSEAWTVE</sequence>